<organism evidence="3 4">
    <name type="scientific">Ceratodon purpureus</name>
    <name type="common">Fire moss</name>
    <name type="synonym">Dicranum purpureum</name>
    <dbReference type="NCBI Taxonomy" id="3225"/>
    <lineage>
        <taxon>Eukaryota</taxon>
        <taxon>Viridiplantae</taxon>
        <taxon>Streptophyta</taxon>
        <taxon>Embryophyta</taxon>
        <taxon>Bryophyta</taxon>
        <taxon>Bryophytina</taxon>
        <taxon>Bryopsida</taxon>
        <taxon>Dicranidae</taxon>
        <taxon>Pseudoditrichales</taxon>
        <taxon>Ditrichaceae</taxon>
        <taxon>Ceratodon</taxon>
    </lineage>
</organism>
<evidence type="ECO:0000256" key="1">
    <source>
        <dbReference type="SAM" id="MobiDB-lite"/>
    </source>
</evidence>
<evidence type="ECO:0000256" key="2">
    <source>
        <dbReference type="SAM" id="Phobius"/>
    </source>
</evidence>
<feature type="transmembrane region" description="Helical" evidence="2">
    <location>
        <begin position="234"/>
        <end position="252"/>
    </location>
</feature>
<feature type="transmembrane region" description="Helical" evidence="2">
    <location>
        <begin position="119"/>
        <end position="139"/>
    </location>
</feature>
<sequence length="330" mass="35690">MAMGVTSLLGRSAPAAACYDYKSKTLNVASSAQCSMSFGASTTWRRDLPSWSSIQFDPLRHAVTTQGNVLRSKRLTVAAASESSNGSPDGGKARQRTRAKEDVATLREKVSDYIEKKSGYFWLGGPILATAAVFIPPAIIPLVQLLQKNYLVGLLASFGLDILFVLAADLFFVLADKAGHHQTIAGGTAPWIGPWEYTGYPKGEPVLTKLVAYAGVAVGVLGVVLSLFVGKLAVGLPAFGSYLALIFVQVAYERLLINDRVPAYPLVPLMYTMYRFKQLARATELVAVMGGGAPLAFIIKLLTVVWTFYLGIQLTQLPWLYSTWNSNKAT</sequence>
<protein>
    <submittedName>
        <fullName evidence="3">Uncharacterized protein</fullName>
    </submittedName>
</protein>
<accession>A0A8T0J4M6</accession>
<feature type="transmembrane region" description="Helical" evidence="2">
    <location>
        <begin position="285"/>
        <end position="312"/>
    </location>
</feature>
<dbReference type="OrthoDB" id="1927955at2759"/>
<feature type="transmembrane region" description="Helical" evidence="2">
    <location>
        <begin position="151"/>
        <end position="174"/>
    </location>
</feature>
<reference evidence="3" key="1">
    <citation type="submission" date="2020-06" db="EMBL/GenBank/DDBJ databases">
        <title>WGS assembly of Ceratodon purpureus strain R40.</title>
        <authorList>
            <person name="Carey S.B."/>
            <person name="Jenkins J."/>
            <person name="Shu S."/>
            <person name="Lovell J.T."/>
            <person name="Sreedasyam A."/>
            <person name="Maumus F."/>
            <person name="Tiley G.P."/>
            <person name="Fernandez-Pozo N."/>
            <person name="Barry K."/>
            <person name="Chen C."/>
            <person name="Wang M."/>
            <person name="Lipzen A."/>
            <person name="Daum C."/>
            <person name="Saski C.A."/>
            <person name="Payton A.C."/>
            <person name="Mcbreen J.C."/>
            <person name="Conrad R.E."/>
            <person name="Kollar L.M."/>
            <person name="Olsson S."/>
            <person name="Huttunen S."/>
            <person name="Landis J.B."/>
            <person name="Wickett N.J."/>
            <person name="Johnson M.G."/>
            <person name="Rensing S.A."/>
            <person name="Grimwood J."/>
            <person name="Schmutz J."/>
            <person name="Mcdaniel S.F."/>
        </authorList>
    </citation>
    <scope>NUCLEOTIDE SEQUENCE</scope>
    <source>
        <strain evidence="3">R40</strain>
    </source>
</reference>
<comment type="caution">
    <text evidence="3">The sequence shown here is derived from an EMBL/GenBank/DDBJ whole genome shotgun (WGS) entry which is preliminary data.</text>
</comment>
<keyword evidence="2" id="KW-0812">Transmembrane</keyword>
<evidence type="ECO:0000313" key="3">
    <source>
        <dbReference type="EMBL" id="KAG0589858.1"/>
    </source>
</evidence>
<keyword evidence="2" id="KW-1133">Transmembrane helix</keyword>
<feature type="region of interest" description="Disordered" evidence="1">
    <location>
        <begin position="79"/>
        <end position="101"/>
    </location>
</feature>
<dbReference type="EMBL" id="CM026421">
    <property type="protein sequence ID" value="KAG0589858.1"/>
    <property type="molecule type" value="Genomic_DNA"/>
</dbReference>
<dbReference type="EMBL" id="CM026421">
    <property type="protein sequence ID" value="KAG0589857.1"/>
    <property type="molecule type" value="Genomic_DNA"/>
</dbReference>
<dbReference type="AlphaFoldDB" id="A0A8T0J4M6"/>
<gene>
    <name evidence="3" type="ORF">KC19_1G054200</name>
</gene>
<proteinExistence type="predicted"/>
<evidence type="ECO:0000313" key="4">
    <source>
        <dbReference type="Proteomes" id="UP000822688"/>
    </source>
</evidence>
<feature type="transmembrane region" description="Helical" evidence="2">
    <location>
        <begin position="210"/>
        <end position="228"/>
    </location>
</feature>
<dbReference type="Proteomes" id="UP000822688">
    <property type="component" value="Chromosome 1"/>
</dbReference>
<keyword evidence="4" id="KW-1185">Reference proteome</keyword>
<dbReference type="PANTHER" id="PTHR33918">
    <property type="entry name" value="OS01G0704200 PROTEIN"/>
    <property type="match status" value="1"/>
</dbReference>
<dbReference type="PANTHER" id="PTHR33918:SF6">
    <property type="match status" value="1"/>
</dbReference>
<keyword evidence="2" id="KW-0472">Membrane</keyword>
<name>A0A8T0J4M6_CERPU</name>